<dbReference type="Gene3D" id="3.30.450.20">
    <property type="entry name" value="PAS domain"/>
    <property type="match status" value="3"/>
</dbReference>
<dbReference type="EMBL" id="QEKO01000004">
    <property type="protein sequence ID" value="PVY61482.1"/>
    <property type="molecule type" value="Genomic_DNA"/>
</dbReference>
<dbReference type="InterPro" id="IPR000792">
    <property type="entry name" value="Tscrpt_reg_LuxR_C"/>
</dbReference>
<feature type="domain" description="PAC" evidence="3">
    <location>
        <begin position="215"/>
        <end position="265"/>
    </location>
</feature>
<dbReference type="SMART" id="SM00091">
    <property type="entry name" value="PAS"/>
    <property type="match status" value="3"/>
</dbReference>
<organism evidence="4 5">
    <name type="scientific">Pusillimonas noertemannii</name>
    <dbReference type="NCBI Taxonomy" id="305977"/>
    <lineage>
        <taxon>Bacteria</taxon>
        <taxon>Pseudomonadati</taxon>
        <taxon>Pseudomonadota</taxon>
        <taxon>Betaproteobacteria</taxon>
        <taxon>Burkholderiales</taxon>
        <taxon>Alcaligenaceae</taxon>
        <taxon>Pusillimonas</taxon>
    </lineage>
</organism>
<dbReference type="PANTHER" id="PTHR43214">
    <property type="entry name" value="TWO-COMPONENT RESPONSE REGULATOR"/>
    <property type="match status" value="1"/>
</dbReference>
<dbReference type="InterPro" id="IPR039420">
    <property type="entry name" value="WalR-like"/>
</dbReference>
<name>A0A2U1CKG0_9BURK</name>
<gene>
    <name evidence="4" type="ORF">C7440_3035</name>
</gene>
<evidence type="ECO:0000259" key="2">
    <source>
        <dbReference type="PROSITE" id="PS50043"/>
    </source>
</evidence>
<protein>
    <submittedName>
        <fullName evidence="4">LuxR family transcriptional regulator</fullName>
    </submittedName>
</protein>
<feature type="domain" description="HTH luxR-type" evidence="2">
    <location>
        <begin position="422"/>
        <end position="487"/>
    </location>
</feature>
<dbReference type="STRING" id="1231391.GCA_000308195_02309"/>
<reference evidence="4 5" key="1">
    <citation type="submission" date="2018-04" db="EMBL/GenBank/DDBJ databases">
        <title>Genomic Encyclopedia of Type Strains, Phase IV (KMG-IV): sequencing the most valuable type-strain genomes for metagenomic binning, comparative biology and taxonomic classification.</title>
        <authorList>
            <person name="Goeker M."/>
        </authorList>
    </citation>
    <scope>NUCLEOTIDE SEQUENCE [LARGE SCALE GENOMIC DNA]</scope>
    <source>
        <strain evidence="4 5">DSM 10065</strain>
    </source>
</reference>
<dbReference type="GO" id="GO:0003677">
    <property type="term" value="F:DNA binding"/>
    <property type="evidence" value="ECO:0007669"/>
    <property type="project" value="UniProtKB-KW"/>
</dbReference>
<dbReference type="SMART" id="SM00421">
    <property type="entry name" value="HTH_LUXR"/>
    <property type="match status" value="1"/>
</dbReference>
<dbReference type="InterPro" id="IPR036388">
    <property type="entry name" value="WH-like_DNA-bd_sf"/>
</dbReference>
<dbReference type="PANTHER" id="PTHR43214:SF38">
    <property type="entry name" value="NITRATE_NITRITE RESPONSE REGULATOR PROTEIN NARL"/>
    <property type="match status" value="1"/>
</dbReference>
<dbReference type="Pfam" id="PF08448">
    <property type="entry name" value="PAS_4"/>
    <property type="match status" value="1"/>
</dbReference>
<dbReference type="Pfam" id="PF00989">
    <property type="entry name" value="PAS"/>
    <property type="match status" value="1"/>
</dbReference>
<evidence type="ECO:0000313" key="4">
    <source>
        <dbReference type="EMBL" id="PVY61482.1"/>
    </source>
</evidence>
<dbReference type="Pfam" id="PF00196">
    <property type="entry name" value="GerE"/>
    <property type="match status" value="1"/>
</dbReference>
<evidence type="ECO:0000259" key="3">
    <source>
        <dbReference type="PROSITE" id="PS50113"/>
    </source>
</evidence>
<dbReference type="InterPro" id="IPR035965">
    <property type="entry name" value="PAS-like_dom_sf"/>
</dbReference>
<dbReference type="InterPro" id="IPR016032">
    <property type="entry name" value="Sig_transdc_resp-reg_C-effctor"/>
</dbReference>
<keyword evidence="1" id="KW-0238">DNA-binding</keyword>
<dbReference type="InterPro" id="IPR013767">
    <property type="entry name" value="PAS_fold"/>
</dbReference>
<sequence>MRPSTAADTFGAEAEALFQELASGSTEGILVLDKRGRIAWVNEAALRMHDAHRMDELGDTAVGYRKRYQLHYRTRRKLPAGQYPIDRLMRAGGFHDLCVHVTRKDDDEFHRVFQFRGLALDQVADSCGALVLQDATQRFEAQERFERTFDVNPAPAIICRVSDLRYIKVNNGFVQMTGYSQRSLLGSSSYEIDVLRQAEQRDKAIECLKHGQTIPQMEAVLRQADGSDKYVVVAGQPLDVDGEPCMLFTFIDLTARKQVEQDLRQSEERFSTAFRLAPVPMALSSIEEGKLLEINEAFLQVTGHADKEDANQALSRQQLWVDPQTHQKLAGQLERNSSLRNVELQLRLRSGQFLDCLASAEIVTIGSLRCILWVVQDITQRKRTEAELMQAIEAVMQDASWFSRSVVEKLAQLRGRHGAASNQTELADLTLREQEILHLMCQGKEDREISEALGISRHTVRNHVAAIYSKIGVHRRGAAIIWALERGIGG</sequence>
<dbReference type="PROSITE" id="PS50113">
    <property type="entry name" value="PAC"/>
    <property type="match status" value="2"/>
</dbReference>
<dbReference type="NCBIfam" id="TIGR00229">
    <property type="entry name" value="sensory_box"/>
    <property type="match status" value="2"/>
</dbReference>
<dbReference type="PRINTS" id="PR00038">
    <property type="entry name" value="HTHLUXR"/>
</dbReference>
<dbReference type="PROSITE" id="PS50043">
    <property type="entry name" value="HTH_LUXR_2"/>
    <property type="match status" value="1"/>
</dbReference>
<dbReference type="Gene3D" id="1.10.10.10">
    <property type="entry name" value="Winged helix-like DNA-binding domain superfamily/Winged helix DNA-binding domain"/>
    <property type="match status" value="1"/>
</dbReference>
<dbReference type="Proteomes" id="UP000246145">
    <property type="component" value="Unassembled WGS sequence"/>
</dbReference>
<dbReference type="GO" id="GO:0006355">
    <property type="term" value="P:regulation of DNA-templated transcription"/>
    <property type="evidence" value="ECO:0007669"/>
    <property type="project" value="InterPro"/>
</dbReference>
<dbReference type="SUPFAM" id="SSF55785">
    <property type="entry name" value="PYP-like sensor domain (PAS domain)"/>
    <property type="match status" value="3"/>
</dbReference>
<dbReference type="SUPFAM" id="SSF46894">
    <property type="entry name" value="C-terminal effector domain of the bipartite response regulators"/>
    <property type="match status" value="1"/>
</dbReference>
<dbReference type="Pfam" id="PF13188">
    <property type="entry name" value="PAS_8"/>
    <property type="match status" value="1"/>
</dbReference>
<dbReference type="InterPro" id="IPR013656">
    <property type="entry name" value="PAS_4"/>
</dbReference>
<dbReference type="AlphaFoldDB" id="A0A2U1CKG0"/>
<dbReference type="CDD" id="cd00130">
    <property type="entry name" value="PAS"/>
    <property type="match status" value="1"/>
</dbReference>
<evidence type="ECO:0000313" key="5">
    <source>
        <dbReference type="Proteomes" id="UP000246145"/>
    </source>
</evidence>
<dbReference type="InterPro" id="IPR001610">
    <property type="entry name" value="PAC"/>
</dbReference>
<comment type="caution">
    <text evidence="4">The sequence shown here is derived from an EMBL/GenBank/DDBJ whole genome shotgun (WGS) entry which is preliminary data.</text>
</comment>
<keyword evidence="5" id="KW-1185">Reference proteome</keyword>
<accession>A0A2U1CKG0</accession>
<dbReference type="RefSeq" id="WP_017524662.1">
    <property type="nucleotide sequence ID" value="NZ_JACCEX010000004.1"/>
</dbReference>
<dbReference type="OrthoDB" id="434992at2"/>
<dbReference type="InterPro" id="IPR000014">
    <property type="entry name" value="PAS"/>
</dbReference>
<dbReference type="CDD" id="cd06170">
    <property type="entry name" value="LuxR_C_like"/>
    <property type="match status" value="1"/>
</dbReference>
<feature type="domain" description="PAC" evidence="3">
    <location>
        <begin position="340"/>
        <end position="390"/>
    </location>
</feature>
<dbReference type="SMART" id="SM00086">
    <property type="entry name" value="PAC"/>
    <property type="match status" value="2"/>
</dbReference>
<dbReference type="InterPro" id="IPR000700">
    <property type="entry name" value="PAS-assoc_C"/>
</dbReference>
<evidence type="ECO:0000256" key="1">
    <source>
        <dbReference type="ARBA" id="ARBA00023125"/>
    </source>
</evidence>
<proteinExistence type="predicted"/>